<dbReference type="CDD" id="cd00609">
    <property type="entry name" value="AAT_like"/>
    <property type="match status" value="1"/>
</dbReference>
<evidence type="ECO:0000313" key="2">
    <source>
        <dbReference type="EMBL" id="OHS98503.1"/>
    </source>
</evidence>
<dbReference type="GO" id="GO:0008483">
    <property type="term" value="F:transaminase activity"/>
    <property type="evidence" value="ECO:0007669"/>
    <property type="project" value="UniProtKB-KW"/>
</dbReference>
<keyword evidence="2" id="KW-0032">Aminotransferase</keyword>
<dbReference type="InterPro" id="IPR015421">
    <property type="entry name" value="PyrdxlP-dep_Trfase_major"/>
</dbReference>
<keyword evidence="2" id="KW-0808">Transferase</keyword>
<dbReference type="Pfam" id="PF00155">
    <property type="entry name" value="Aminotran_1_2"/>
    <property type="match status" value="1"/>
</dbReference>
<dbReference type="InterPro" id="IPR004839">
    <property type="entry name" value="Aminotransferase_I/II_large"/>
</dbReference>
<dbReference type="GO" id="GO:0030170">
    <property type="term" value="F:pyridoxal phosphate binding"/>
    <property type="evidence" value="ECO:0007669"/>
    <property type="project" value="InterPro"/>
</dbReference>
<dbReference type="PANTHER" id="PTHR43799:SF1">
    <property type="entry name" value="ASPARTATE AMINOTRANSFERASE"/>
    <property type="match status" value="1"/>
</dbReference>
<dbReference type="SUPFAM" id="SSF53383">
    <property type="entry name" value="PLP-dependent transferases"/>
    <property type="match status" value="1"/>
</dbReference>
<feature type="domain" description="Aminotransferase class I/classII large" evidence="1">
    <location>
        <begin position="37"/>
        <end position="347"/>
    </location>
</feature>
<organism evidence="2 3">
    <name type="scientific">Tritrichomonas foetus</name>
    <dbReference type="NCBI Taxonomy" id="1144522"/>
    <lineage>
        <taxon>Eukaryota</taxon>
        <taxon>Metamonada</taxon>
        <taxon>Parabasalia</taxon>
        <taxon>Tritrichomonadida</taxon>
        <taxon>Tritrichomonadidae</taxon>
        <taxon>Tritrichomonas</taxon>
    </lineage>
</organism>
<dbReference type="RefSeq" id="XP_068351640.1">
    <property type="nucleotide sequence ID" value="XM_068510010.1"/>
</dbReference>
<protein>
    <submittedName>
        <fullName evidence="2">Histidinol-phosphate aminotransferase</fullName>
    </submittedName>
</protein>
<dbReference type="OrthoDB" id="2108at2759"/>
<proteinExistence type="predicted"/>
<evidence type="ECO:0000313" key="3">
    <source>
        <dbReference type="Proteomes" id="UP000179807"/>
    </source>
</evidence>
<dbReference type="GeneID" id="94844714"/>
<accession>A0A1J4JJI4</accession>
<gene>
    <name evidence="2" type="ORF">TRFO_35029</name>
</gene>
<sequence length="366" mass="40857">MTQYPTVDPRTKFTKPPLECFHGGQSYRDCPNFQCDFSISTNNSGPPKSAIEAAKAAFSDLEHYPDQDAWVPRCHIAHKWGIDPSEILVGNGASELIDVLMRVFPEGSTWRPGPWPAQYNEYTRAAESAGLINVPFSESSATLTILVNPNTPTGNYLELESDLRNLIARDVSSTFIIDESFLICIGQNWLEHSAMNLIKEFHDRVIVVSSFTKAYACPLLRLGVLVSTKTMIDKIASLQAPWSVNGFAQNFIVEALKDDKYFIDMWETTPGYKKEMIRLSKELGVSPNEEAPIWVPYLMVDCYTEENASHFEKTAFNGGYPVRNCSSFGLPSCIRLSVRPTAQINALFKVLQADTALVSKIKAAHK</sequence>
<dbReference type="AlphaFoldDB" id="A0A1J4JJI4"/>
<reference evidence="2" key="1">
    <citation type="submission" date="2016-10" db="EMBL/GenBank/DDBJ databases">
        <authorList>
            <person name="Benchimol M."/>
            <person name="Almeida L.G."/>
            <person name="Vasconcelos A.T."/>
            <person name="Perreira-Neves A."/>
            <person name="Rosa I.A."/>
            <person name="Tasca T."/>
            <person name="Bogo M.R."/>
            <person name="de Souza W."/>
        </authorList>
    </citation>
    <scope>NUCLEOTIDE SEQUENCE [LARGE SCALE GENOMIC DNA]</scope>
    <source>
        <strain evidence="2">K</strain>
    </source>
</reference>
<dbReference type="InterPro" id="IPR015424">
    <property type="entry name" value="PyrdxlP-dep_Trfase"/>
</dbReference>
<keyword evidence="3" id="KW-1185">Reference proteome</keyword>
<dbReference type="VEuPathDB" id="TrichDB:TRFO_35029"/>
<name>A0A1J4JJI4_9EUKA</name>
<comment type="caution">
    <text evidence="2">The sequence shown here is derived from an EMBL/GenBank/DDBJ whole genome shotgun (WGS) entry which is preliminary data.</text>
</comment>
<dbReference type="PANTHER" id="PTHR43799">
    <property type="entry name" value="AMINOTRANSFERASE, PUTATIVE-RELATED"/>
    <property type="match status" value="1"/>
</dbReference>
<evidence type="ECO:0000259" key="1">
    <source>
        <dbReference type="Pfam" id="PF00155"/>
    </source>
</evidence>
<dbReference type="Proteomes" id="UP000179807">
    <property type="component" value="Unassembled WGS sequence"/>
</dbReference>
<dbReference type="InterPro" id="IPR015422">
    <property type="entry name" value="PyrdxlP-dep_Trfase_small"/>
</dbReference>
<dbReference type="EMBL" id="MLAK01001050">
    <property type="protein sequence ID" value="OHS98503.1"/>
    <property type="molecule type" value="Genomic_DNA"/>
</dbReference>
<dbReference type="Gene3D" id="3.90.1150.10">
    <property type="entry name" value="Aspartate Aminotransferase, domain 1"/>
    <property type="match status" value="1"/>
</dbReference>
<dbReference type="Gene3D" id="3.40.640.10">
    <property type="entry name" value="Type I PLP-dependent aspartate aminotransferase-like (Major domain)"/>
    <property type="match status" value="1"/>
</dbReference>